<dbReference type="EMBL" id="UZAG01023072">
    <property type="protein sequence ID" value="VDO55618.1"/>
    <property type="molecule type" value="Genomic_DNA"/>
</dbReference>
<dbReference type="Gene3D" id="1.10.287.70">
    <property type="match status" value="1"/>
</dbReference>
<proteinExistence type="predicted"/>
<dbReference type="Proteomes" id="UP000280834">
    <property type="component" value="Unassembled WGS sequence"/>
</dbReference>
<evidence type="ECO:0000313" key="3">
    <source>
        <dbReference type="WBParaSite" id="BTMF_0001778301-mRNA-1"/>
    </source>
</evidence>
<protein>
    <submittedName>
        <fullName evidence="3">Peptidase_M3 domain-containing protein</fullName>
    </submittedName>
</protein>
<reference evidence="3" key="1">
    <citation type="submission" date="2017-02" db="UniProtKB">
        <authorList>
            <consortium name="WormBaseParasite"/>
        </authorList>
    </citation>
    <scope>IDENTIFICATION</scope>
</reference>
<reference evidence="1 2" key="2">
    <citation type="submission" date="2018-11" db="EMBL/GenBank/DDBJ databases">
        <authorList>
            <consortium name="Pathogen Informatics"/>
        </authorList>
    </citation>
    <scope>NUCLEOTIDE SEQUENCE [LARGE SCALE GENOMIC DNA]</scope>
</reference>
<accession>A0A0R3RCL2</accession>
<name>A0A0R3RCL2_9BILA</name>
<evidence type="ECO:0000313" key="1">
    <source>
        <dbReference type="EMBL" id="VDO55618.1"/>
    </source>
</evidence>
<keyword evidence="2" id="KW-1185">Reference proteome</keyword>
<dbReference type="WBParaSite" id="BTMF_0001778301-mRNA-1">
    <property type="protein sequence ID" value="BTMF_0001778301-mRNA-1"/>
    <property type="gene ID" value="BTMF_0001778301"/>
</dbReference>
<dbReference type="STRING" id="42155.A0A0R3RCL2"/>
<organism evidence="3">
    <name type="scientific">Brugia timori</name>
    <dbReference type="NCBI Taxonomy" id="42155"/>
    <lineage>
        <taxon>Eukaryota</taxon>
        <taxon>Metazoa</taxon>
        <taxon>Ecdysozoa</taxon>
        <taxon>Nematoda</taxon>
        <taxon>Chromadorea</taxon>
        <taxon>Rhabditida</taxon>
        <taxon>Spirurina</taxon>
        <taxon>Spiruromorpha</taxon>
        <taxon>Filarioidea</taxon>
        <taxon>Onchocercidae</taxon>
        <taxon>Brugia</taxon>
    </lineage>
</organism>
<dbReference type="AlphaFoldDB" id="A0A0R3RCL2"/>
<sequence>MDLYEKHKMYQTKIFKKLWEIDRDQLHKQNKSISISEAENHKIKLASDAFRWYENELGIEIKEPVMTDTKWNIWGGVYYSASLYTTIGKSYISI</sequence>
<gene>
    <name evidence="1" type="ORF">BTMF_LOCUS15748</name>
</gene>
<evidence type="ECO:0000313" key="2">
    <source>
        <dbReference type="Proteomes" id="UP000280834"/>
    </source>
</evidence>